<comment type="caution">
    <text evidence="2">The sequence shown here is derived from an EMBL/GenBank/DDBJ whole genome shotgun (WGS) entry which is preliminary data.</text>
</comment>
<dbReference type="EMBL" id="LSOG01000010">
    <property type="protein sequence ID" value="OEH48625.1"/>
    <property type="molecule type" value="Genomic_DNA"/>
</dbReference>
<keyword evidence="1" id="KW-0472">Membrane</keyword>
<keyword evidence="3" id="KW-1185">Reference proteome</keyword>
<accession>A0A1E5JVX4</accession>
<name>A0A1E5JVX4_9GAMM</name>
<evidence type="ECO:0000256" key="1">
    <source>
        <dbReference type="SAM" id="Phobius"/>
    </source>
</evidence>
<organism evidence="2 3">
    <name type="scientific">Legionella parisiensis</name>
    <dbReference type="NCBI Taxonomy" id="45071"/>
    <lineage>
        <taxon>Bacteria</taxon>
        <taxon>Pseudomonadati</taxon>
        <taxon>Pseudomonadota</taxon>
        <taxon>Gammaproteobacteria</taxon>
        <taxon>Legionellales</taxon>
        <taxon>Legionellaceae</taxon>
        <taxon>Legionella</taxon>
    </lineage>
</organism>
<protein>
    <submittedName>
        <fullName evidence="2">Uncharacterized protein</fullName>
    </submittedName>
</protein>
<dbReference type="RefSeq" id="WP_141710103.1">
    <property type="nucleotide sequence ID" value="NZ_LSOG01000010.1"/>
</dbReference>
<dbReference type="PATRIC" id="fig|45071.7.peg.416"/>
<gene>
    <name evidence="2" type="ORF">lpari_00384</name>
</gene>
<keyword evidence="1" id="KW-0812">Transmembrane</keyword>
<dbReference type="Proteomes" id="UP000095229">
    <property type="component" value="Unassembled WGS sequence"/>
</dbReference>
<proteinExistence type="predicted"/>
<dbReference type="AlphaFoldDB" id="A0A1E5JVX4"/>
<evidence type="ECO:0000313" key="2">
    <source>
        <dbReference type="EMBL" id="OEH48625.1"/>
    </source>
</evidence>
<reference evidence="2 3" key="1">
    <citation type="submission" date="2016-02" db="EMBL/GenBank/DDBJ databases">
        <title>Secondary metabolites in Legionella.</title>
        <authorList>
            <person name="Tobias N.J."/>
            <person name="Bode H.B."/>
        </authorList>
    </citation>
    <scope>NUCLEOTIDE SEQUENCE [LARGE SCALE GENOMIC DNA]</scope>
    <source>
        <strain evidence="2 3">DSM 19216</strain>
    </source>
</reference>
<evidence type="ECO:0000313" key="3">
    <source>
        <dbReference type="Proteomes" id="UP000095229"/>
    </source>
</evidence>
<feature type="transmembrane region" description="Helical" evidence="1">
    <location>
        <begin position="106"/>
        <end position="129"/>
    </location>
</feature>
<keyword evidence="1" id="KW-1133">Transmembrane helix</keyword>
<sequence length="147" mass="17000">MSEVFTYLDSSQHSTIMPLILEITQQANLSLSKNELIIIHKKIILGTYLLTLNEDNPVIMSFKVELKKELANQHTDLKIFQNKCIDLIRDADSKIDDLEEWKCWSYIAHSILFLIPIVGTIISSVSIGYKLQTGRFYFLILNRKIKI</sequence>